<evidence type="ECO:0000313" key="1">
    <source>
        <dbReference type="EMBL" id="CAE12827.1"/>
    </source>
</evidence>
<gene>
    <name evidence="1" type="ordered locus">plu0532</name>
</gene>
<evidence type="ECO:0000313" key="2">
    <source>
        <dbReference type="Proteomes" id="UP000002514"/>
    </source>
</evidence>
<name>Q7N922_PHOLL</name>
<sequence>MRKNGHSIFHNEKNKPHYFEWGLPAVCKAVHFFYLSDQEYDIKGFIDKFEENSKFLCNVFSAIVGLHIKRIFLKELEENYEIEPEFYNSRIYLSAEKRGNIIDAFETVLPYYLAPKQNSQYEHIYLQPRGDDLLYFVSPCNSPNQTIAKENLIYNILTMDKEGKQINAMEQNITSIFLRSFTNDILRLREVSKSSLFEKIAKIYIEN</sequence>
<organism evidence="1 2">
    <name type="scientific">Photorhabdus laumondii subsp. laumondii (strain DSM 15139 / CIP 105565 / TT01)</name>
    <name type="common">Photorhabdus luminescens subsp. laumondii</name>
    <dbReference type="NCBI Taxonomy" id="243265"/>
    <lineage>
        <taxon>Bacteria</taxon>
        <taxon>Pseudomonadati</taxon>
        <taxon>Pseudomonadota</taxon>
        <taxon>Gammaproteobacteria</taxon>
        <taxon>Enterobacterales</taxon>
        <taxon>Morganellaceae</taxon>
        <taxon>Photorhabdus</taxon>
    </lineage>
</organism>
<dbReference type="KEGG" id="plu:plu0532"/>
<dbReference type="AlphaFoldDB" id="Q7N922"/>
<dbReference type="Proteomes" id="UP000002514">
    <property type="component" value="Chromosome"/>
</dbReference>
<accession>Q7N922</accession>
<reference evidence="2" key="1">
    <citation type="journal article" date="2003" name="Nat. Biotechnol.">
        <title>The genome sequence of the entomopathogenic bacterium Photorhabdus luminescens.</title>
        <authorList>
            <person name="Duchaud E."/>
            <person name="Rusniok C."/>
            <person name="Frangeul L."/>
            <person name="Buchrieser C."/>
            <person name="Givaudan A."/>
            <person name="Taourit S."/>
            <person name="Bocs S."/>
            <person name="Boursaux-Eude C."/>
            <person name="Chandler M."/>
            <person name="Charles J.-F."/>
            <person name="Dassa E."/>
            <person name="Derose R."/>
            <person name="Derzelle S."/>
            <person name="Freyssinet G."/>
            <person name="Gaudriault S."/>
            <person name="Medigue C."/>
            <person name="Lanois A."/>
            <person name="Powell K."/>
            <person name="Siguier P."/>
            <person name="Vincent R."/>
            <person name="Wingate V."/>
            <person name="Zouine M."/>
            <person name="Glaser P."/>
            <person name="Boemare N."/>
            <person name="Danchin A."/>
            <person name="Kunst F."/>
        </authorList>
    </citation>
    <scope>NUCLEOTIDE SEQUENCE [LARGE SCALE GENOMIC DNA]</scope>
    <source>
        <strain evidence="2">DSM 15139 / CIP 105565 / TT01</strain>
    </source>
</reference>
<dbReference type="STRING" id="243265.plu0532"/>
<dbReference type="EMBL" id="BX571860">
    <property type="protein sequence ID" value="CAE12827.1"/>
    <property type="molecule type" value="Genomic_DNA"/>
</dbReference>
<proteinExistence type="predicted"/>
<dbReference type="HOGENOM" id="CLU_1325326_0_0_6"/>
<dbReference type="eggNOG" id="ENOG5033API">
    <property type="taxonomic scope" value="Bacteria"/>
</dbReference>
<protein>
    <submittedName>
        <fullName evidence="1">Photorhabdus luminescens subsp. laumondii TTO1 complete genome segment 2/17</fullName>
    </submittedName>
</protein>
<keyword evidence="2" id="KW-1185">Reference proteome</keyword>